<proteinExistence type="predicted"/>
<feature type="non-terminal residue" evidence="1">
    <location>
        <position position="1"/>
    </location>
</feature>
<accession>A0AAV7R506</accession>
<name>A0AAV7R506_PLEWA</name>
<dbReference type="EMBL" id="JANPWB010000010">
    <property type="protein sequence ID" value="KAJ1145858.1"/>
    <property type="molecule type" value="Genomic_DNA"/>
</dbReference>
<protein>
    <submittedName>
        <fullName evidence="1">Uncharacterized protein</fullName>
    </submittedName>
</protein>
<evidence type="ECO:0000313" key="2">
    <source>
        <dbReference type="Proteomes" id="UP001066276"/>
    </source>
</evidence>
<keyword evidence="2" id="KW-1185">Reference proteome</keyword>
<gene>
    <name evidence="1" type="ORF">NDU88_012141</name>
</gene>
<dbReference type="AlphaFoldDB" id="A0AAV7R506"/>
<comment type="caution">
    <text evidence="1">The sequence shown here is derived from an EMBL/GenBank/DDBJ whole genome shotgun (WGS) entry which is preliminary data.</text>
</comment>
<reference evidence="1" key="1">
    <citation type="journal article" date="2022" name="bioRxiv">
        <title>Sequencing and chromosome-scale assembly of the giantPleurodeles waltlgenome.</title>
        <authorList>
            <person name="Brown T."/>
            <person name="Elewa A."/>
            <person name="Iarovenko S."/>
            <person name="Subramanian E."/>
            <person name="Araus A.J."/>
            <person name="Petzold A."/>
            <person name="Susuki M."/>
            <person name="Suzuki K.-i.T."/>
            <person name="Hayashi T."/>
            <person name="Toyoda A."/>
            <person name="Oliveira C."/>
            <person name="Osipova E."/>
            <person name="Leigh N.D."/>
            <person name="Simon A."/>
            <person name="Yun M.H."/>
        </authorList>
    </citation>
    <scope>NUCLEOTIDE SEQUENCE</scope>
    <source>
        <strain evidence="1">20211129_DDA</strain>
        <tissue evidence="1">Liver</tissue>
    </source>
</reference>
<feature type="non-terminal residue" evidence="1">
    <location>
        <position position="51"/>
    </location>
</feature>
<organism evidence="1 2">
    <name type="scientific">Pleurodeles waltl</name>
    <name type="common">Iberian ribbed newt</name>
    <dbReference type="NCBI Taxonomy" id="8319"/>
    <lineage>
        <taxon>Eukaryota</taxon>
        <taxon>Metazoa</taxon>
        <taxon>Chordata</taxon>
        <taxon>Craniata</taxon>
        <taxon>Vertebrata</taxon>
        <taxon>Euteleostomi</taxon>
        <taxon>Amphibia</taxon>
        <taxon>Batrachia</taxon>
        <taxon>Caudata</taxon>
        <taxon>Salamandroidea</taxon>
        <taxon>Salamandridae</taxon>
        <taxon>Pleurodelinae</taxon>
        <taxon>Pleurodeles</taxon>
    </lineage>
</organism>
<evidence type="ECO:0000313" key="1">
    <source>
        <dbReference type="EMBL" id="KAJ1145858.1"/>
    </source>
</evidence>
<dbReference type="Proteomes" id="UP001066276">
    <property type="component" value="Chromosome 6"/>
</dbReference>
<sequence length="51" mass="5804">KEHMQVYSKGTLAACTEWLTATWPKNKKEQGSMTSKNQLQAYGKVTLAEWT</sequence>